<dbReference type="PANTHER" id="PTHR24305">
    <property type="entry name" value="CYTOCHROME P450"/>
    <property type="match status" value="1"/>
</dbReference>
<dbReference type="Gene3D" id="1.10.630.10">
    <property type="entry name" value="Cytochrome P450"/>
    <property type="match status" value="1"/>
</dbReference>
<keyword evidence="7 9" id="KW-0503">Monooxygenase</keyword>
<dbReference type="InterPro" id="IPR017972">
    <property type="entry name" value="Cyt_P450_CS"/>
</dbReference>
<evidence type="ECO:0000256" key="1">
    <source>
        <dbReference type="ARBA" id="ARBA00001971"/>
    </source>
</evidence>
<evidence type="ECO:0000256" key="7">
    <source>
        <dbReference type="ARBA" id="ARBA00023033"/>
    </source>
</evidence>
<dbReference type="InterPro" id="IPR050121">
    <property type="entry name" value="Cytochrome_P450_monoxygenase"/>
</dbReference>
<evidence type="ECO:0000256" key="10">
    <source>
        <dbReference type="SAM" id="Phobius"/>
    </source>
</evidence>
<dbReference type="GO" id="GO:0016705">
    <property type="term" value="F:oxidoreductase activity, acting on paired donors, with incorporation or reduction of molecular oxygen"/>
    <property type="evidence" value="ECO:0007669"/>
    <property type="project" value="InterPro"/>
</dbReference>
<dbReference type="InterPro" id="IPR001128">
    <property type="entry name" value="Cyt_P450"/>
</dbReference>
<dbReference type="PRINTS" id="PR00385">
    <property type="entry name" value="P450"/>
</dbReference>
<dbReference type="EMBL" id="NRSZ01001263">
    <property type="protein sequence ID" value="PNY20708.1"/>
    <property type="molecule type" value="Genomic_DNA"/>
</dbReference>
<dbReference type="GO" id="GO:0005506">
    <property type="term" value="F:iron ion binding"/>
    <property type="evidence" value="ECO:0007669"/>
    <property type="project" value="InterPro"/>
</dbReference>
<gene>
    <name evidence="11" type="ORF">TCAP_07318</name>
</gene>
<evidence type="ECO:0000256" key="2">
    <source>
        <dbReference type="ARBA" id="ARBA00010617"/>
    </source>
</evidence>
<dbReference type="InterPro" id="IPR002401">
    <property type="entry name" value="Cyt_P450_E_grp-I"/>
</dbReference>
<keyword evidence="6 8" id="KW-0408">Iron</keyword>
<keyword evidence="10" id="KW-0472">Membrane</keyword>
<evidence type="ECO:0000256" key="5">
    <source>
        <dbReference type="ARBA" id="ARBA00023002"/>
    </source>
</evidence>
<dbReference type="GO" id="GO:0020037">
    <property type="term" value="F:heme binding"/>
    <property type="evidence" value="ECO:0007669"/>
    <property type="project" value="InterPro"/>
</dbReference>
<evidence type="ECO:0000256" key="6">
    <source>
        <dbReference type="ARBA" id="ARBA00023004"/>
    </source>
</evidence>
<dbReference type="InterPro" id="IPR036396">
    <property type="entry name" value="Cyt_P450_sf"/>
</dbReference>
<dbReference type="OrthoDB" id="3945418at2759"/>
<evidence type="ECO:0000256" key="4">
    <source>
        <dbReference type="ARBA" id="ARBA00022723"/>
    </source>
</evidence>
<name>A0A2K3PZJ0_9HYPO</name>
<dbReference type="CDD" id="cd11062">
    <property type="entry name" value="CYP58-like"/>
    <property type="match status" value="1"/>
</dbReference>
<comment type="caution">
    <text evidence="11">The sequence shown here is derived from an EMBL/GenBank/DDBJ whole genome shotgun (WGS) entry which is preliminary data.</text>
</comment>
<accession>A0A2K3PZJ0</accession>
<dbReference type="GO" id="GO:0004497">
    <property type="term" value="F:monooxygenase activity"/>
    <property type="evidence" value="ECO:0007669"/>
    <property type="project" value="UniProtKB-KW"/>
</dbReference>
<feature type="binding site" description="axial binding residue" evidence="8">
    <location>
        <position position="489"/>
    </location>
    <ligand>
        <name>heme</name>
        <dbReference type="ChEBI" id="CHEBI:30413"/>
    </ligand>
    <ligandPart>
        <name>Fe</name>
        <dbReference type="ChEBI" id="CHEBI:18248"/>
    </ligandPart>
</feature>
<comment type="similarity">
    <text evidence="2 9">Belongs to the cytochrome P450 family.</text>
</comment>
<keyword evidence="4 8" id="KW-0479">Metal-binding</keyword>
<organism evidence="11 12">
    <name type="scientific">Tolypocladium capitatum</name>
    <dbReference type="NCBI Taxonomy" id="45235"/>
    <lineage>
        <taxon>Eukaryota</taxon>
        <taxon>Fungi</taxon>
        <taxon>Dikarya</taxon>
        <taxon>Ascomycota</taxon>
        <taxon>Pezizomycotina</taxon>
        <taxon>Sordariomycetes</taxon>
        <taxon>Hypocreomycetidae</taxon>
        <taxon>Hypocreales</taxon>
        <taxon>Ophiocordycipitaceae</taxon>
        <taxon>Tolypocladium</taxon>
    </lineage>
</organism>
<protein>
    <submittedName>
        <fullName evidence="11">Trichodiene oxygenase</fullName>
    </submittedName>
</protein>
<dbReference type="Pfam" id="PF00067">
    <property type="entry name" value="p450"/>
    <property type="match status" value="1"/>
</dbReference>
<evidence type="ECO:0000256" key="9">
    <source>
        <dbReference type="RuleBase" id="RU000461"/>
    </source>
</evidence>
<keyword evidence="10" id="KW-0812">Transmembrane</keyword>
<proteinExistence type="inferred from homology"/>
<evidence type="ECO:0000256" key="3">
    <source>
        <dbReference type="ARBA" id="ARBA00022617"/>
    </source>
</evidence>
<keyword evidence="10" id="KW-1133">Transmembrane helix</keyword>
<feature type="transmembrane region" description="Helical" evidence="10">
    <location>
        <begin position="20"/>
        <end position="42"/>
    </location>
</feature>
<evidence type="ECO:0000256" key="8">
    <source>
        <dbReference type="PIRSR" id="PIRSR602401-1"/>
    </source>
</evidence>
<dbReference type="PROSITE" id="PS00086">
    <property type="entry name" value="CYTOCHROME_P450"/>
    <property type="match status" value="1"/>
</dbReference>
<keyword evidence="12" id="KW-1185">Reference proteome</keyword>
<evidence type="ECO:0000313" key="12">
    <source>
        <dbReference type="Proteomes" id="UP000236621"/>
    </source>
</evidence>
<dbReference type="SUPFAM" id="SSF48264">
    <property type="entry name" value="Cytochrome P450"/>
    <property type="match status" value="1"/>
</dbReference>
<evidence type="ECO:0000313" key="11">
    <source>
        <dbReference type="EMBL" id="PNY20708.1"/>
    </source>
</evidence>
<dbReference type="PANTHER" id="PTHR24305:SF157">
    <property type="entry name" value="N-ACETYLTRYPTOPHAN 6-HYDROXYLASE IVOC-RELATED"/>
    <property type="match status" value="1"/>
</dbReference>
<dbReference type="Proteomes" id="UP000236621">
    <property type="component" value="Unassembled WGS sequence"/>
</dbReference>
<sequence length="549" mass="61964">MDFNLAAAVRASGLASFQIVALASALAFAAYGVGLVIYRLYFSPISHIPGSKLTAITGWYETYLDVFKGGQFTFQIEKWHQQYGPIVRITPWEVHIADAEYYEVLFNNKTRYSKIEKLRYRFGLHLSSFDTIDHGHHHMRRSAVSPFFARQKIIDFSPQIQDMADRMVTRLATEFGSRAKAVDMNEAYAAFVSDAINYYTFAISYNFLDYPDFVTPFTTSIRKLAMSLHIAGHFPWFLTIMQAVPESVVQLLNPLMVPVFQFHNVRIDARTSAPGSRQRAQRGERRGVESREVKNQIIKIISGENSANKSVRHRTVFHELLQSSLPPEELSVERLKHEAASITGAGIDTTKTTLGLATYHILANQHILERLRAELKDAIPEVNAAIPSVPELEQLPYLNAIVQESLRLAFGISQRLSRINPHGPITYGSYVIPANVPFSMTSYLQHRDPKIFPDPDAFRPERWLGKPKSPSDKPLSRYLVPFGKGPRMCLGMNFAMAELYIGLATVFRRLDLELYETGRDAVDMAADYFVPIPKEGTEGIRVLVNGPAM</sequence>
<dbReference type="AlphaFoldDB" id="A0A2K3PZJ0"/>
<dbReference type="PRINTS" id="PR00463">
    <property type="entry name" value="EP450I"/>
</dbReference>
<reference evidence="11 12" key="1">
    <citation type="submission" date="2017-08" db="EMBL/GenBank/DDBJ databases">
        <title>Harnessing the power of phylogenomics to disentangle the directionality and signatures of interkingdom host jumping in the parasitic fungal genus Tolypocladium.</title>
        <authorList>
            <person name="Quandt C.A."/>
            <person name="Patterson W."/>
            <person name="Spatafora J.W."/>
        </authorList>
    </citation>
    <scope>NUCLEOTIDE SEQUENCE [LARGE SCALE GENOMIC DNA]</scope>
    <source>
        <strain evidence="11 12">CBS 113982</strain>
    </source>
</reference>
<keyword evidence="5 9" id="KW-0560">Oxidoreductase</keyword>
<comment type="cofactor">
    <cofactor evidence="1 8">
        <name>heme</name>
        <dbReference type="ChEBI" id="CHEBI:30413"/>
    </cofactor>
</comment>
<keyword evidence="3 8" id="KW-0349">Heme</keyword>
<dbReference type="STRING" id="45235.A0A2K3PZJ0"/>